<dbReference type="GO" id="GO:0005737">
    <property type="term" value="C:cytoplasm"/>
    <property type="evidence" value="ECO:0007669"/>
    <property type="project" value="InterPro"/>
</dbReference>
<sequence>MFNTALASASPRTRDGAVNVFVETPKGSHHKYDMDDSGLFRIAIELPEGQSFPFSFGFVPNTRAEDGDALDVVLVTAGTVPAGALIESRLIGVLKMQNDEGGQMARNDRVVAVANMSRIFSSVDTLSDMRDGFAWDIELFFRSYNQMIERPFEVIGRGEKDEAYRMLEAAESAS</sequence>
<keyword evidence="5" id="KW-0460">Magnesium</keyword>
<evidence type="ECO:0000256" key="2">
    <source>
        <dbReference type="ARBA" id="ARBA00012146"/>
    </source>
</evidence>
<evidence type="ECO:0000256" key="4">
    <source>
        <dbReference type="ARBA" id="ARBA00022801"/>
    </source>
</evidence>
<dbReference type="InterPro" id="IPR036649">
    <property type="entry name" value="Pyrophosphatase_sf"/>
</dbReference>
<keyword evidence="4" id="KW-0378">Hydrolase</keyword>
<dbReference type="RefSeq" id="WP_253334557.1">
    <property type="nucleotide sequence ID" value="NZ_JAMYXC010000271.1"/>
</dbReference>
<dbReference type="Pfam" id="PF00719">
    <property type="entry name" value="Pyrophosphatase"/>
    <property type="match status" value="1"/>
</dbReference>
<dbReference type="InterPro" id="IPR008162">
    <property type="entry name" value="Pyrophosphatase"/>
</dbReference>
<evidence type="ECO:0000313" key="7">
    <source>
        <dbReference type="Proteomes" id="UP001139477"/>
    </source>
</evidence>
<dbReference type="GO" id="GO:0000287">
    <property type="term" value="F:magnesium ion binding"/>
    <property type="evidence" value="ECO:0007669"/>
    <property type="project" value="InterPro"/>
</dbReference>
<dbReference type="AlphaFoldDB" id="A0A9X2JQN8"/>
<evidence type="ECO:0000256" key="3">
    <source>
        <dbReference type="ARBA" id="ARBA00022723"/>
    </source>
</evidence>
<protein>
    <recommendedName>
        <fullName evidence="2">inorganic diphosphatase</fullName>
        <ecNumber evidence="2">3.6.1.1</ecNumber>
    </recommendedName>
</protein>
<dbReference type="PANTHER" id="PTHR10286">
    <property type="entry name" value="INORGANIC PYROPHOSPHATASE"/>
    <property type="match status" value="1"/>
</dbReference>
<dbReference type="Gene3D" id="3.90.80.10">
    <property type="entry name" value="Inorganic pyrophosphatase"/>
    <property type="match status" value="1"/>
</dbReference>
<dbReference type="GO" id="GO:0004427">
    <property type="term" value="F:inorganic diphosphate phosphatase activity"/>
    <property type="evidence" value="ECO:0007669"/>
    <property type="project" value="UniProtKB-EC"/>
</dbReference>
<dbReference type="GO" id="GO:0006796">
    <property type="term" value="P:phosphate-containing compound metabolic process"/>
    <property type="evidence" value="ECO:0007669"/>
    <property type="project" value="InterPro"/>
</dbReference>
<keyword evidence="7" id="KW-1185">Reference proteome</keyword>
<evidence type="ECO:0000256" key="5">
    <source>
        <dbReference type="ARBA" id="ARBA00022842"/>
    </source>
</evidence>
<name>A0A9X2JQN8_9RHOB</name>
<comment type="caution">
    <text evidence="6">The sequence shown here is derived from an EMBL/GenBank/DDBJ whole genome shotgun (WGS) entry which is preliminary data.</text>
</comment>
<evidence type="ECO:0000313" key="6">
    <source>
        <dbReference type="EMBL" id="MCP1170159.1"/>
    </source>
</evidence>
<accession>A0A9X2JQN8</accession>
<dbReference type="SUPFAM" id="SSF50324">
    <property type="entry name" value="Inorganic pyrophosphatase"/>
    <property type="match status" value="1"/>
</dbReference>
<keyword evidence="3" id="KW-0479">Metal-binding</keyword>
<dbReference type="EMBL" id="JAMYXC010000271">
    <property type="protein sequence ID" value="MCP1170159.1"/>
    <property type="molecule type" value="Genomic_DNA"/>
</dbReference>
<dbReference type="Proteomes" id="UP001139477">
    <property type="component" value="Unassembled WGS sequence"/>
</dbReference>
<comment type="cofactor">
    <cofactor evidence="1">
        <name>Mg(2+)</name>
        <dbReference type="ChEBI" id="CHEBI:18420"/>
    </cofactor>
</comment>
<proteinExistence type="predicted"/>
<reference evidence="6" key="1">
    <citation type="submission" date="2022-06" db="EMBL/GenBank/DDBJ databases">
        <title>Limimaricola sediminis sp. nov., isolated from an intertidal sediment.</title>
        <authorList>
            <person name="Shao X."/>
        </authorList>
    </citation>
    <scope>NUCLEOTIDE SEQUENCE</scope>
    <source>
        <strain evidence="6">ASW11-118</strain>
    </source>
</reference>
<gene>
    <name evidence="6" type="ORF">NHG85_16775</name>
</gene>
<organism evidence="6 7">
    <name type="scientific">Limimaricola litoreus</name>
    <dbReference type="NCBI Taxonomy" id="2955316"/>
    <lineage>
        <taxon>Bacteria</taxon>
        <taxon>Pseudomonadati</taxon>
        <taxon>Pseudomonadota</taxon>
        <taxon>Alphaproteobacteria</taxon>
        <taxon>Rhodobacterales</taxon>
        <taxon>Paracoccaceae</taxon>
        <taxon>Limimaricola</taxon>
    </lineage>
</organism>
<dbReference type="EC" id="3.6.1.1" evidence="2"/>
<evidence type="ECO:0000256" key="1">
    <source>
        <dbReference type="ARBA" id="ARBA00001946"/>
    </source>
</evidence>